<evidence type="ECO:0000256" key="1">
    <source>
        <dbReference type="SAM" id="SignalP"/>
    </source>
</evidence>
<evidence type="ECO:0000313" key="4">
    <source>
        <dbReference type="Proteomes" id="UP000464495"/>
    </source>
</evidence>
<dbReference type="InterPro" id="IPR016047">
    <property type="entry name" value="M23ase_b-sheet_dom"/>
</dbReference>
<dbReference type="Pfam" id="PF01551">
    <property type="entry name" value="Peptidase_M23"/>
    <property type="match status" value="1"/>
</dbReference>
<protein>
    <submittedName>
        <fullName evidence="3">Peptidoglycan DD-metalloendopeptidase family protein</fullName>
    </submittedName>
</protein>
<sequence length="354" mass="36882">MIRTLVLVLLLAVPNAAKSDGLADASAALNRADEALIAASGLEDRRVALSDAVIAYEEAHRSLRVAMSATGAEQRRQARLLRAEMAELAPVLAALQRISQRSEPLFAFGSGEPRHIALAALLLERASGAATSRVKLLRGRLAELSGLRNTGAEIGKQIEATTQALKAAAAQLSEESAMVAPDTPGFGQDAANLAALAAALDGVPDPLASDDSPLAALDVPVPGEVLLSFEEATPNGIRRPGLTIAVAPAQLLVTPLSATVRFAGELDSYGTVVIVEPDPGVLFVFAGMGDLLVTAGTEIVGGTGLGFLPGVHEEFLVGDEESDSNLEPQSLYIEVRVNGTPVDPARWFAYENEE</sequence>
<feature type="signal peptide" evidence="1">
    <location>
        <begin position="1"/>
        <end position="19"/>
    </location>
</feature>
<proteinExistence type="predicted"/>
<feature type="chain" id="PRO_5026702238" evidence="1">
    <location>
        <begin position="20"/>
        <end position="354"/>
    </location>
</feature>
<dbReference type="Proteomes" id="UP000464495">
    <property type="component" value="Chromosome"/>
</dbReference>
<dbReference type="AlphaFoldDB" id="A0A6P1T394"/>
<gene>
    <name evidence="3" type="ORF">GO499_13685</name>
</gene>
<dbReference type="RefSeq" id="WP_161862694.1">
    <property type="nucleotide sequence ID" value="NZ_CP046620.1"/>
</dbReference>
<dbReference type="InterPro" id="IPR011055">
    <property type="entry name" value="Dup_hybrid_motif"/>
</dbReference>
<dbReference type="KEGG" id="amaq:GO499_13685"/>
<name>A0A6P1T394_9RHOB</name>
<keyword evidence="1" id="KW-0732">Signal</keyword>
<keyword evidence="4" id="KW-1185">Reference proteome</keyword>
<dbReference type="SUPFAM" id="SSF51261">
    <property type="entry name" value="Duplicated hybrid motif"/>
    <property type="match status" value="1"/>
</dbReference>
<dbReference type="EMBL" id="CP046620">
    <property type="protein sequence ID" value="QHQ36143.1"/>
    <property type="molecule type" value="Genomic_DNA"/>
</dbReference>
<organism evidence="3 4">
    <name type="scientific">Algicella marina</name>
    <dbReference type="NCBI Taxonomy" id="2683284"/>
    <lineage>
        <taxon>Bacteria</taxon>
        <taxon>Pseudomonadati</taxon>
        <taxon>Pseudomonadota</taxon>
        <taxon>Alphaproteobacteria</taxon>
        <taxon>Rhodobacterales</taxon>
        <taxon>Paracoccaceae</taxon>
        <taxon>Algicella</taxon>
    </lineage>
</organism>
<dbReference type="CDD" id="cd12797">
    <property type="entry name" value="M23_peptidase"/>
    <property type="match status" value="1"/>
</dbReference>
<reference evidence="3 4" key="1">
    <citation type="submission" date="2019-12" db="EMBL/GenBank/DDBJ databases">
        <title>Complete genome sequence of Algicella marina strain 9Alg 56(T) isolated from the red alga Tichocarpus crinitus.</title>
        <authorList>
            <person name="Kim S.-G."/>
            <person name="Nedashkovskaya O.I."/>
        </authorList>
    </citation>
    <scope>NUCLEOTIDE SEQUENCE [LARGE SCALE GENOMIC DNA]</scope>
    <source>
        <strain evidence="3 4">9Alg 56</strain>
    </source>
</reference>
<evidence type="ECO:0000313" key="3">
    <source>
        <dbReference type="EMBL" id="QHQ36143.1"/>
    </source>
</evidence>
<evidence type="ECO:0000259" key="2">
    <source>
        <dbReference type="Pfam" id="PF01551"/>
    </source>
</evidence>
<dbReference type="Gene3D" id="2.70.70.10">
    <property type="entry name" value="Glucose Permease (Domain IIA)"/>
    <property type="match status" value="1"/>
</dbReference>
<accession>A0A6P1T394</accession>
<feature type="domain" description="M23ase beta-sheet core" evidence="2">
    <location>
        <begin position="240"/>
        <end position="344"/>
    </location>
</feature>